<evidence type="ECO:0000313" key="3">
    <source>
        <dbReference type="Proteomes" id="UP000184488"/>
    </source>
</evidence>
<dbReference type="EMBL" id="FQZI01000001">
    <property type="protein sequence ID" value="SHI34961.1"/>
    <property type="molecule type" value="Genomic_DNA"/>
</dbReference>
<dbReference type="AlphaFoldDB" id="A0A1M6AEY4"/>
<gene>
    <name evidence="2" type="ORF">SAMN05444363_0176</name>
</gene>
<sequence>MNSSKYSFVFLTRIAIYVQFLLFFSFLQAQDSITAPKKNIFWKKLQVGGGLGLGIGSNYTNIAVAPSAIYPFNEYFSTGLGIQYSYVKQKGLYDSHIYGASIITLFNPIREVQLSAELEELRVNNTYTAFSPSIKDDFWNTALFLGAGYRNQNVTIGFRYNILYKEENNVYSQAWMPFVRVYF</sequence>
<evidence type="ECO:0000256" key="1">
    <source>
        <dbReference type="SAM" id="Phobius"/>
    </source>
</evidence>
<name>A0A1M6AEY4_9FLAO</name>
<dbReference type="RefSeq" id="WP_073307680.1">
    <property type="nucleotide sequence ID" value="NZ_FQZI01000001.1"/>
</dbReference>
<accession>A0A1M6AEY4</accession>
<keyword evidence="1" id="KW-0812">Transmembrane</keyword>
<dbReference type="STRING" id="415425.SAMN05444363_0176"/>
<keyword evidence="1" id="KW-1133">Transmembrane helix</keyword>
<protein>
    <recommendedName>
        <fullName evidence="4">Alpha-ketoglutarate decarboxylase</fullName>
    </recommendedName>
</protein>
<feature type="transmembrane region" description="Helical" evidence="1">
    <location>
        <begin position="6"/>
        <end position="27"/>
    </location>
</feature>
<proteinExistence type="predicted"/>
<dbReference type="Proteomes" id="UP000184488">
    <property type="component" value="Unassembled WGS sequence"/>
</dbReference>
<dbReference type="OrthoDB" id="1160493at2"/>
<keyword evidence="3" id="KW-1185">Reference proteome</keyword>
<dbReference type="SUPFAM" id="SSF56935">
    <property type="entry name" value="Porins"/>
    <property type="match status" value="1"/>
</dbReference>
<evidence type="ECO:0000313" key="2">
    <source>
        <dbReference type="EMBL" id="SHI34961.1"/>
    </source>
</evidence>
<reference evidence="3" key="1">
    <citation type="submission" date="2016-11" db="EMBL/GenBank/DDBJ databases">
        <authorList>
            <person name="Varghese N."/>
            <person name="Submissions S."/>
        </authorList>
    </citation>
    <scope>NUCLEOTIDE SEQUENCE [LARGE SCALE GENOMIC DNA]</scope>
    <source>
        <strain evidence="3">DSM 18829</strain>
    </source>
</reference>
<evidence type="ECO:0008006" key="4">
    <source>
        <dbReference type="Google" id="ProtNLM"/>
    </source>
</evidence>
<keyword evidence="1" id="KW-0472">Membrane</keyword>
<organism evidence="2 3">
    <name type="scientific">Flavobacterium terrae</name>
    <dbReference type="NCBI Taxonomy" id="415425"/>
    <lineage>
        <taxon>Bacteria</taxon>
        <taxon>Pseudomonadati</taxon>
        <taxon>Bacteroidota</taxon>
        <taxon>Flavobacteriia</taxon>
        <taxon>Flavobacteriales</taxon>
        <taxon>Flavobacteriaceae</taxon>
        <taxon>Flavobacterium</taxon>
    </lineage>
</organism>